<comment type="caution">
    <text evidence="8">The sequence shown here is derived from an EMBL/GenBank/DDBJ whole genome shotgun (WGS) entry which is preliminary data.</text>
</comment>
<dbReference type="Pfam" id="PF02653">
    <property type="entry name" value="BPD_transp_2"/>
    <property type="match status" value="1"/>
</dbReference>
<feature type="compositionally biased region" description="Basic and acidic residues" evidence="6">
    <location>
        <begin position="164"/>
        <end position="181"/>
    </location>
</feature>
<evidence type="ECO:0008006" key="10">
    <source>
        <dbReference type="Google" id="ProtNLM"/>
    </source>
</evidence>
<sequence>VRVARLRIAATVVSAACAGLGGGLLAVVATLAAPGAFPLTLSLQLIAAIIIGGLGSLSGAVWGSLILVYVPTWASDLSSSSGLSHNVASNLPLAVYGLVLIVVTLAFPRGLQGGLRDIGGAVRRRVLTRRDRAPGSRGSATTSTSGPITTHPGGADEAIADQGARPDDRGDAGGRGERLRR</sequence>
<feature type="non-terminal residue" evidence="8">
    <location>
        <position position="1"/>
    </location>
</feature>
<evidence type="ECO:0000256" key="4">
    <source>
        <dbReference type="ARBA" id="ARBA00022989"/>
    </source>
</evidence>
<feature type="compositionally biased region" description="Low complexity" evidence="6">
    <location>
        <begin position="135"/>
        <end position="146"/>
    </location>
</feature>
<gene>
    <name evidence="8" type="ORF">G3I70_10510</name>
</gene>
<proteinExistence type="predicted"/>
<evidence type="ECO:0000313" key="9">
    <source>
        <dbReference type="Proteomes" id="UP000475532"/>
    </source>
</evidence>
<keyword evidence="4 7" id="KW-1133">Transmembrane helix</keyword>
<evidence type="ECO:0000256" key="5">
    <source>
        <dbReference type="ARBA" id="ARBA00023136"/>
    </source>
</evidence>
<feature type="transmembrane region" description="Helical" evidence="7">
    <location>
        <begin position="45"/>
        <end position="70"/>
    </location>
</feature>
<dbReference type="GO" id="GO:0015658">
    <property type="term" value="F:branched-chain amino acid transmembrane transporter activity"/>
    <property type="evidence" value="ECO:0007669"/>
    <property type="project" value="InterPro"/>
</dbReference>
<evidence type="ECO:0000256" key="3">
    <source>
        <dbReference type="ARBA" id="ARBA00022692"/>
    </source>
</evidence>
<dbReference type="GO" id="GO:0005886">
    <property type="term" value="C:plasma membrane"/>
    <property type="evidence" value="ECO:0007669"/>
    <property type="project" value="UniProtKB-SubCell"/>
</dbReference>
<dbReference type="InterPro" id="IPR001851">
    <property type="entry name" value="ABC_transp_permease"/>
</dbReference>
<keyword evidence="3 7" id="KW-0812">Transmembrane</keyword>
<accession>A0A6L9QFL7</accession>
<reference evidence="8 9" key="1">
    <citation type="submission" date="2020-01" db="EMBL/GenBank/DDBJ databases">
        <title>Insect and environment-associated Actinomycetes.</title>
        <authorList>
            <person name="Currrie C."/>
            <person name="Chevrette M."/>
            <person name="Carlson C."/>
            <person name="Stubbendieck R."/>
            <person name="Wendt-Pienkowski E."/>
        </authorList>
    </citation>
    <scope>NUCLEOTIDE SEQUENCE [LARGE SCALE GENOMIC DNA]</scope>
    <source>
        <strain evidence="8 9">SID10258</strain>
    </source>
</reference>
<organism evidence="8 9">
    <name type="scientific">Actinomadura bangladeshensis</name>
    <dbReference type="NCBI Taxonomy" id="453573"/>
    <lineage>
        <taxon>Bacteria</taxon>
        <taxon>Bacillati</taxon>
        <taxon>Actinomycetota</taxon>
        <taxon>Actinomycetes</taxon>
        <taxon>Streptosporangiales</taxon>
        <taxon>Thermomonosporaceae</taxon>
        <taxon>Actinomadura</taxon>
    </lineage>
</organism>
<dbReference type="Proteomes" id="UP000475532">
    <property type="component" value="Unassembled WGS sequence"/>
</dbReference>
<evidence type="ECO:0000256" key="6">
    <source>
        <dbReference type="SAM" id="MobiDB-lite"/>
    </source>
</evidence>
<feature type="transmembrane region" description="Helical" evidence="7">
    <location>
        <begin position="90"/>
        <end position="107"/>
    </location>
</feature>
<feature type="region of interest" description="Disordered" evidence="6">
    <location>
        <begin position="129"/>
        <end position="181"/>
    </location>
</feature>
<name>A0A6L9QFL7_9ACTN</name>
<dbReference type="PANTHER" id="PTHR30482:SF18">
    <property type="entry name" value="BRANCHED AMINO ACID TRANSPORT SYSTEM PERMEASE"/>
    <property type="match status" value="1"/>
</dbReference>
<dbReference type="EMBL" id="JAAGLI010000248">
    <property type="protein sequence ID" value="NEA22924.1"/>
    <property type="molecule type" value="Genomic_DNA"/>
</dbReference>
<feature type="transmembrane region" description="Helical" evidence="7">
    <location>
        <begin position="6"/>
        <end position="33"/>
    </location>
</feature>
<evidence type="ECO:0000313" key="8">
    <source>
        <dbReference type="EMBL" id="NEA22924.1"/>
    </source>
</evidence>
<dbReference type="RefSeq" id="WP_420867384.1">
    <property type="nucleotide sequence ID" value="NZ_JAAGLI010000248.1"/>
</dbReference>
<keyword evidence="5 7" id="KW-0472">Membrane</keyword>
<protein>
    <recommendedName>
        <fullName evidence="10">Branched-chain amino acid ABC transporter permease</fullName>
    </recommendedName>
</protein>
<evidence type="ECO:0000256" key="2">
    <source>
        <dbReference type="ARBA" id="ARBA00022475"/>
    </source>
</evidence>
<keyword evidence="2" id="KW-1003">Cell membrane</keyword>
<dbReference type="InterPro" id="IPR043428">
    <property type="entry name" value="LivM-like"/>
</dbReference>
<evidence type="ECO:0000256" key="1">
    <source>
        <dbReference type="ARBA" id="ARBA00004651"/>
    </source>
</evidence>
<dbReference type="AlphaFoldDB" id="A0A6L9QFL7"/>
<evidence type="ECO:0000256" key="7">
    <source>
        <dbReference type="SAM" id="Phobius"/>
    </source>
</evidence>
<comment type="subcellular location">
    <subcellularLocation>
        <location evidence="1">Cell membrane</location>
        <topology evidence="1">Multi-pass membrane protein</topology>
    </subcellularLocation>
</comment>
<dbReference type="PANTHER" id="PTHR30482">
    <property type="entry name" value="HIGH-AFFINITY BRANCHED-CHAIN AMINO ACID TRANSPORT SYSTEM PERMEASE"/>
    <property type="match status" value="1"/>
</dbReference>